<dbReference type="EMBL" id="VOAJ01000539">
    <property type="protein sequence ID" value="KAF0886884.1"/>
    <property type="molecule type" value="Genomic_DNA"/>
</dbReference>
<comment type="caution">
    <text evidence="1">The sequence shown here is derived from an EMBL/GenBank/DDBJ whole genome shotgun (WGS) entry which is preliminary data.</text>
</comment>
<proteinExistence type="predicted"/>
<dbReference type="PANTHER" id="PTHR19446">
    <property type="entry name" value="REVERSE TRANSCRIPTASES"/>
    <property type="match status" value="1"/>
</dbReference>
<organism evidence="1 2">
    <name type="scientific">Crocuta crocuta</name>
    <name type="common">Spotted hyena</name>
    <dbReference type="NCBI Taxonomy" id="9678"/>
    <lineage>
        <taxon>Eukaryota</taxon>
        <taxon>Metazoa</taxon>
        <taxon>Chordata</taxon>
        <taxon>Craniata</taxon>
        <taxon>Vertebrata</taxon>
        <taxon>Euteleostomi</taxon>
        <taxon>Mammalia</taxon>
        <taxon>Eutheria</taxon>
        <taxon>Laurasiatheria</taxon>
        <taxon>Carnivora</taxon>
        <taxon>Feliformia</taxon>
        <taxon>Hyaenidae</taxon>
        <taxon>Crocuta</taxon>
    </lineage>
</organism>
<protein>
    <submittedName>
        <fullName evidence="1">LIN1 transcriptase</fullName>
    </submittedName>
</protein>
<feature type="non-terminal residue" evidence="1">
    <location>
        <position position="1"/>
    </location>
</feature>
<evidence type="ECO:0000313" key="2">
    <source>
        <dbReference type="Proteomes" id="UP000475037"/>
    </source>
</evidence>
<name>A0A6G1BGN2_CROCR</name>
<dbReference type="AlphaFoldDB" id="A0A6G1BGN2"/>
<reference evidence="1 2" key="1">
    <citation type="submission" date="2019-11" db="EMBL/GenBank/DDBJ databases">
        <authorList>
            <person name="Yang C."/>
            <person name="Li F."/>
        </authorList>
    </citation>
    <scope>NUCLEOTIDE SEQUENCE [LARGE SCALE GENOMIC DNA]</scope>
    <source>
        <strain evidence="1">KB4526</strain>
        <tissue evidence="1">Muscle</tissue>
    </source>
</reference>
<feature type="non-terminal residue" evidence="1">
    <location>
        <position position="107"/>
    </location>
</feature>
<dbReference type="Proteomes" id="UP000475037">
    <property type="component" value="Unassembled WGS sequence"/>
</dbReference>
<keyword evidence="2" id="KW-1185">Reference proteome</keyword>
<sequence length="107" mass="12774">IENSDLDPQMYGQLIFDKAGKSIQWKKDSLFNRWCWENWTATCRRMKLDHFLTQYTKINSKWIKDLNVRQETIKTLEEKAGNNHLDLNHSNFLLNTSPKARESRAKM</sequence>
<gene>
    <name evidence="1" type="primary">Lin1_2</name>
    <name evidence="1" type="ORF">FOF47_R06482</name>
</gene>
<accession>A0A6G1BGN2</accession>
<evidence type="ECO:0000313" key="1">
    <source>
        <dbReference type="EMBL" id="KAF0886884.1"/>
    </source>
</evidence>